<dbReference type="GO" id="GO:0008936">
    <property type="term" value="F:nicotinamidase activity"/>
    <property type="evidence" value="ECO:0007669"/>
    <property type="project" value="UniProtKB-EC"/>
</dbReference>
<dbReference type="InterPro" id="IPR036380">
    <property type="entry name" value="Isochorismatase-like_sf"/>
</dbReference>
<dbReference type="OrthoDB" id="9791276at2"/>
<evidence type="ECO:0000313" key="10">
    <source>
        <dbReference type="EMBL" id="RUT30177.1"/>
    </source>
</evidence>
<evidence type="ECO:0000256" key="4">
    <source>
        <dbReference type="ARBA" id="ARBA00022801"/>
    </source>
</evidence>
<reference evidence="10 11" key="1">
    <citation type="journal article" date="2016" name="Int. J. Syst. Evol. Microbiol.">
        <title>Arsenicitalea aurantiaca gen. nov., sp. nov., a new member of the family Hyphomicrobiaceae, isolated from high-arsenic sediment.</title>
        <authorList>
            <person name="Mu Y."/>
            <person name="Zhou L."/>
            <person name="Zeng X.C."/>
            <person name="Liu L."/>
            <person name="Pan Y."/>
            <person name="Chen X."/>
            <person name="Wang J."/>
            <person name="Li S."/>
            <person name="Li W.J."/>
            <person name="Wang Y."/>
        </authorList>
    </citation>
    <scope>NUCLEOTIDE SEQUENCE [LARGE SCALE GENOMIC DNA]</scope>
    <source>
        <strain evidence="10 11">42-50</strain>
    </source>
</reference>
<dbReference type="CDD" id="cd01011">
    <property type="entry name" value="nicotinamidase"/>
    <property type="match status" value="1"/>
</dbReference>
<proteinExistence type="inferred from homology"/>
<dbReference type="RefSeq" id="WP_127188958.1">
    <property type="nucleotide sequence ID" value="NZ_RZNJ01000004.1"/>
</dbReference>
<dbReference type="PANTHER" id="PTHR11080:SF2">
    <property type="entry name" value="LD05707P"/>
    <property type="match status" value="1"/>
</dbReference>
<feature type="domain" description="Isochorismatase-like" evidence="9">
    <location>
        <begin position="10"/>
        <end position="195"/>
    </location>
</feature>
<dbReference type="GO" id="GO:0046872">
    <property type="term" value="F:metal ion binding"/>
    <property type="evidence" value="ECO:0007669"/>
    <property type="project" value="UniProtKB-KW"/>
</dbReference>
<comment type="similarity">
    <text evidence="1">Belongs to the isochorismatase family.</text>
</comment>
<dbReference type="InterPro" id="IPR052347">
    <property type="entry name" value="Isochorismatase_Nicotinamidase"/>
</dbReference>
<evidence type="ECO:0000259" key="9">
    <source>
        <dbReference type="Pfam" id="PF00857"/>
    </source>
</evidence>
<evidence type="ECO:0000256" key="3">
    <source>
        <dbReference type="ARBA" id="ARBA00022723"/>
    </source>
</evidence>
<dbReference type="SUPFAM" id="SSF52499">
    <property type="entry name" value="Isochorismatase-like hydrolases"/>
    <property type="match status" value="1"/>
</dbReference>
<keyword evidence="11" id="KW-1185">Reference proteome</keyword>
<dbReference type="FunFam" id="3.40.50.850:FF:000006">
    <property type="entry name" value="Bifunctional pyrazinamidase/nicotinamidase"/>
    <property type="match status" value="1"/>
</dbReference>
<evidence type="ECO:0000256" key="8">
    <source>
        <dbReference type="ARBA" id="ARBA00072277"/>
    </source>
</evidence>
<evidence type="ECO:0000256" key="7">
    <source>
        <dbReference type="ARBA" id="ARBA00043224"/>
    </source>
</evidence>
<keyword evidence="2" id="KW-0662">Pyridine nucleotide biosynthesis</keyword>
<dbReference type="PANTHER" id="PTHR11080">
    <property type="entry name" value="PYRAZINAMIDASE/NICOTINAMIDASE"/>
    <property type="match status" value="1"/>
</dbReference>
<keyword evidence="3" id="KW-0479">Metal-binding</keyword>
<organism evidence="10 11">
    <name type="scientific">Arsenicitalea aurantiaca</name>
    <dbReference type="NCBI Taxonomy" id="1783274"/>
    <lineage>
        <taxon>Bacteria</taxon>
        <taxon>Pseudomonadati</taxon>
        <taxon>Pseudomonadota</taxon>
        <taxon>Alphaproteobacteria</taxon>
        <taxon>Hyphomicrobiales</taxon>
        <taxon>Devosiaceae</taxon>
        <taxon>Arsenicitalea</taxon>
    </lineage>
</organism>
<dbReference type="InterPro" id="IPR000868">
    <property type="entry name" value="Isochorismatase-like_dom"/>
</dbReference>
<comment type="pathway">
    <text evidence="5">Cofactor biosynthesis; nicotinate biosynthesis; nicotinate from nicotinamide: step 1/1.</text>
</comment>
<accession>A0A433X7W0</accession>
<dbReference type="Pfam" id="PF00857">
    <property type="entry name" value="Isochorismatase"/>
    <property type="match status" value="1"/>
</dbReference>
<name>A0A433X7W0_9HYPH</name>
<dbReference type="EMBL" id="RZNJ01000004">
    <property type="protein sequence ID" value="RUT30177.1"/>
    <property type="molecule type" value="Genomic_DNA"/>
</dbReference>
<dbReference type="AlphaFoldDB" id="A0A433X7W0"/>
<keyword evidence="4" id="KW-0378">Hydrolase</keyword>
<dbReference type="EC" id="3.5.1.19" evidence="6"/>
<dbReference type="Proteomes" id="UP000281547">
    <property type="component" value="Unassembled WGS sequence"/>
</dbReference>
<dbReference type="GO" id="GO:0019363">
    <property type="term" value="P:pyridine nucleotide biosynthetic process"/>
    <property type="evidence" value="ECO:0007669"/>
    <property type="project" value="UniProtKB-KW"/>
</dbReference>
<gene>
    <name evidence="10" type="ORF">EMQ25_12730</name>
</gene>
<comment type="caution">
    <text evidence="10">The sequence shown here is derived from an EMBL/GenBank/DDBJ whole genome shotgun (WGS) entry which is preliminary data.</text>
</comment>
<evidence type="ECO:0000313" key="11">
    <source>
        <dbReference type="Proteomes" id="UP000281547"/>
    </source>
</evidence>
<sequence length="210" mass="22070">MPLSLKPTDALVVVDMQNDFLPGGSLAVAGGDTIVAPIVALAQRFETVVLTQDWHTPRHSSFASAHPGRQPFEAIELAYGTQVLWPDHCVMGTDGADFAPGLDIPHAQLILRKGFHSEVDSYSGFREADRVTQTGLAGYLAERGIGRLFLVGLATDFCVAWTALDARASGHEAILLEDLTRAIDANGSLGAAHAALDAAGVVRAASADIG</sequence>
<dbReference type="Gene3D" id="3.40.50.850">
    <property type="entry name" value="Isochorismatase-like"/>
    <property type="match status" value="1"/>
</dbReference>
<evidence type="ECO:0000256" key="1">
    <source>
        <dbReference type="ARBA" id="ARBA00006336"/>
    </source>
</evidence>
<protein>
    <recommendedName>
        <fullName evidence="8">Nicotinamidase</fullName>
        <ecNumber evidence="6">3.5.1.19</ecNumber>
    </recommendedName>
    <alternativeName>
        <fullName evidence="7">Nicotinamide deamidase</fullName>
    </alternativeName>
</protein>
<evidence type="ECO:0000256" key="6">
    <source>
        <dbReference type="ARBA" id="ARBA00039017"/>
    </source>
</evidence>
<evidence type="ECO:0000256" key="5">
    <source>
        <dbReference type="ARBA" id="ARBA00037900"/>
    </source>
</evidence>
<evidence type="ECO:0000256" key="2">
    <source>
        <dbReference type="ARBA" id="ARBA00022642"/>
    </source>
</evidence>